<dbReference type="OrthoDB" id="8613538at2"/>
<dbReference type="Gene3D" id="3.40.190.10">
    <property type="entry name" value="Periplasmic binding protein-like II"/>
    <property type="match status" value="2"/>
</dbReference>
<dbReference type="InterPro" id="IPR018313">
    <property type="entry name" value="SBP_3_CS"/>
</dbReference>
<dbReference type="PANTHER" id="PTHR35936:SF35">
    <property type="entry name" value="L-CYSTINE-BINDING PROTEIN TCYJ"/>
    <property type="match status" value="1"/>
</dbReference>
<dbReference type="Pfam" id="PF00497">
    <property type="entry name" value="SBP_bac_3"/>
    <property type="match status" value="1"/>
</dbReference>
<evidence type="ECO:0000313" key="8">
    <source>
        <dbReference type="EMBL" id="EEU29674.1"/>
    </source>
</evidence>
<proteinExistence type="inferred from homology"/>
<dbReference type="SUPFAM" id="SSF53850">
    <property type="entry name" value="Periplasmic binding protein-like II"/>
    <property type="match status" value="1"/>
</dbReference>
<dbReference type="GO" id="GO:0015276">
    <property type="term" value="F:ligand-gated monoatomic ion channel activity"/>
    <property type="evidence" value="ECO:0007669"/>
    <property type="project" value="InterPro"/>
</dbReference>
<evidence type="ECO:0000256" key="4">
    <source>
        <dbReference type="RuleBase" id="RU003744"/>
    </source>
</evidence>
<dbReference type="SMART" id="SM00079">
    <property type="entry name" value="PBPe"/>
    <property type="match status" value="1"/>
</dbReference>
<dbReference type="GO" id="GO:0030313">
    <property type="term" value="C:cell envelope"/>
    <property type="evidence" value="ECO:0007669"/>
    <property type="project" value="UniProtKB-SubCell"/>
</dbReference>
<evidence type="ECO:0000313" key="9">
    <source>
        <dbReference type="Proteomes" id="UP000003987"/>
    </source>
</evidence>
<dbReference type="Proteomes" id="UP000003987">
    <property type="component" value="Unassembled WGS sequence"/>
</dbReference>
<sequence length="265" mass="29258">MKKWLKRISVIGASLLAMVALAACGRSSSSNSPQLVKKGTLTVGLEGTYAPYSYRENGKLTGFEVDMARALAKKMGYKVKFVPTKWDSLIAGVGSHKFDMAINNIAMTPERQKAYLFSTPYIYSKTSLIMKKDNNDIKNVNDIKGKKIAAATGTANADNVKKFGGDNVSSPDFATAMSLIRQGRVQAAMNSKEAFLYYQRTNNADDLKEMTVPTSKIPSQKIGILMAKNNKGLKKKTDKALNELRKDGTLKRLSDKYFQENITEK</sequence>
<evidence type="ECO:0000256" key="1">
    <source>
        <dbReference type="ARBA" id="ARBA00004196"/>
    </source>
</evidence>
<feature type="chain" id="PRO_5002986052" evidence="5">
    <location>
        <begin position="23"/>
        <end position="265"/>
    </location>
</feature>
<evidence type="ECO:0000256" key="2">
    <source>
        <dbReference type="ARBA" id="ARBA00010333"/>
    </source>
</evidence>
<dbReference type="PROSITE" id="PS01039">
    <property type="entry name" value="SBP_BACTERIAL_3"/>
    <property type="match status" value="1"/>
</dbReference>
<gene>
    <name evidence="8" type="ORF">HMPREF0501_01468</name>
</gene>
<dbReference type="PANTHER" id="PTHR35936">
    <property type="entry name" value="MEMBRANE-BOUND LYTIC MUREIN TRANSGLYCOSYLASE F"/>
    <property type="match status" value="1"/>
</dbReference>
<dbReference type="eggNOG" id="COG0834">
    <property type="taxonomic scope" value="Bacteria"/>
</dbReference>
<evidence type="ECO:0000256" key="3">
    <source>
        <dbReference type="ARBA" id="ARBA00022729"/>
    </source>
</evidence>
<comment type="subcellular location">
    <subcellularLocation>
        <location evidence="1">Cell envelope</location>
    </subcellularLocation>
</comment>
<feature type="signal peptide" evidence="5">
    <location>
        <begin position="1"/>
        <end position="22"/>
    </location>
</feature>
<dbReference type="EMBL" id="GG698806">
    <property type="protein sequence ID" value="EEU29674.1"/>
    <property type="molecule type" value="Genomic_DNA"/>
</dbReference>
<keyword evidence="9" id="KW-1185">Reference proteome</keyword>
<evidence type="ECO:0000259" key="6">
    <source>
        <dbReference type="SMART" id="SM00062"/>
    </source>
</evidence>
<dbReference type="STRING" id="575594.HMPREF0501_01468"/>
<protein>
    <submittedName>
        <fullName evidence="8">Putative cystine-binding periplasmic protein</fullName>
    </submittedName>
</protein>
<dbReference type="SMART" id="SM00062">
    <property type="entry name" value="PBPb"/>
    <property type="match status" value="1"/>
</dbReference>
<accession>C7XXQ4</accession>
<dbReference type="PROSITE" id="PS51257">
    <property type="entry name" value="PROKAR_LIPOPROTEIN"/>
    <property type="match status" value="1"/>
</dbReference>
<evidence type="ECO:0000256" key="5">
    <source>
        <dbReference type="SAM" id="SignalP"/>
    </source>
</evidence>
<comment type="similarity">
    <text evidence="2 4">Belongs to the bacterial solute-binding protein 3 family.</text>
</comment>
<reference evidence="8 9" key="1">
    <citation type="submission" date="2009-06" db="EMBL/GenBank/DDBJ databases">
        <title>The Genome Sequence of Lactobacillus coleohominis strain 101-4-CHN.</title>
        <authorList>
            <consortium name="The Broad Institute Genome Sequencing Platform"/>
            <person name="Ward D."/>
            <person name="Young S.K."/>
            <person name="Zeng Q."/>
            <person name="Koehrsen M."/>
            <person name="Alvarado L."/>
            <person name="Berlin A."/>
            <person name="Borenstein D."/>
            <person name="Chen Z."/>
            <person name="Engels R."/>
            <person name="Freedman E."/>
            <person name="Gellesch M."/>
            <person name="Goldberg J."/>
            <person name="Griggs A."/>
            <person name="Gujja S."/>
            <person name="Heiman D."/>
            <person name="Hepburn T."/>
            <person name="Howarth C."/>
            <person name="Jen D."/>
            <person name="Larson L."/>
            <person name="Lewis B."/>
            <person name="Mehta T."/>
            <person name="Park D."/>
            <person name="Pearson M."/>
            <person name="Roberts A."/>
            <person name="Saif S."/>
            <person name="Shea T."/>
            <person name="Shenoy N."/>
            <person name="Sisk P."/>
            <person name="Stolte C."/>
            <person name="Sykes S."/>
            <person name="Walk T."/>
            <person name="White J."/>
            <person name="Yandava C."/>
            <person name="Liu Y."/>
            <person name="Xu Q."/>
            <person name="Lander E."/>
            <person name="Nusbaum C."/>
            <person name="Galagan J."/>
            <person name="Birren B."/>
        </authorList>
    </citation>
    <scope>NUCLEOTIDE SEQUENCE [LARGE SCALE GENOMIC DNA]</scope>
    <source>
        <strain evidence="8 9">101-4-CHN</strain>
    </source>
</reference>
<name>C7XXQ4_9LACO</name>
<keyword evidence="3 5" id="KW-0732">Signal</keyword>
<feature type="domain" description="Solute-binding protein family 3/N-terminal" evidence="6">
    <location>
        <begin position="40"/>
        <end position="261"/>
    </location>
</feature>
<evidence type="ECO:0000259" key="7">
    <source>
        <dbReference type="SMART" id="SM00079"/>
    </source>
</evidence>
<organism evidence="8 9">
    <name type="scientific">Limosilactobacillus coleohominis 101-4-CHN</name>
    <dbReference type="NCBI Taxonomy" id="575594"/>
    <lineage>
        <taxon>Bacteria</taxon>
        <taxon>Bacillati</taxon>
        <taxon>Bacillota</taxon>
        <taxon>Bacilli</taxon>
        <taxon>Lactobacillales</taxon>
        <taxon>Lactobacillaceae</taxon>
        <taxon>Limosilactobacillus</taxon>
    </lineage>
</organism>
<dbReference type="AlphaFoldDB" id="C7XXQ4"/>
<dbReference type="HOGENOM" id="CLU_019602_18_5_9"/>
<dbReference type="InterPro" id="IPR001320">
    <property type="entry name" value="Iontro_rcpt_C"/>
</dbReference>
<dbReference type="GO" id="GO:0016020">
    <property type="term" value="C:membrane"/>
    <property type="evidence" value="ECO:0007669"/>
    <property type="project" value="InterPro"/>
</dbReference>
<dbReference type="InterPro" id="IPR001638">
    <property type="entry name" value="Solute-binding_3/MltF_N"/>
</dbReference>
<feature type="domain" description="Ionotropic glutamate receptor C-terminal" evidence="7">
    <location>
        <begin position="40"/>
        <end position="260"/>
    </location>
</feature>
<dbReference type="RefSeq" id="WP_006917407.1">
    <property type="nucleotide sequence ID" value="NZ_GG698806.1"/>
</dbReference>